<reference evidence="8 9" key="1">
    <citation type="submission" date="2020-08" db="EMBL/GenBank/DDBJ databases">
        <title>Genomic Encyclopedia of Type Strains, Phase IV (KMG-IV): sequencing the most valuable type-strain genomes for metagenomic binning, comparative biology and taxonomic classification.</title>
        <authorList>
            <person name="Goeker M."/>
        </authorList>
    </citation>
    <scope>NUCLEOTIDE SEQUENCE [LARGE SCALE GENOMIC DNA]</scope>
    <source>
        <strain evidence="8 9">DSM 27244</strain>
    </source>
</reference>
<evidence type="ECO:0000256" key="6">
    <source>
        <dbReference type="SAM" id="MobiDB-lite"/>
    </source>
</evidence>
<dbReference type="InterPro" id="IPR036227">
    <property type="entry name" value="Ribosomal_uL15/eL18_sf"/>
</dbReference>
<dbReference type="Gene3D" id="3.100.10.10">
    <property type="match status" value="1"/>
</dbReference>
<sequence>MKLNDIRDNKGARKERVRVGRGIGSGLGKTAGRGQKGAKARSGVAINGFEGGQMPLHMRLPKRGFNNPFGKDYAEINIGALQKAIDEGKLDKGATLDQAALNAAGLTRGGKDGVRVLGKGSLSAKLSLKVAGVSKGAREAIEAAGGSVEVIEVVPAAEKAAAKKGKARTERMAVKAEKQKAAQA</sequence>
<dbReference type="PROSITE" id="PS00475">
    <property type="entry name" value="RIBOSOMAL_L15"/>
    <property type="match status" value="1"/>
</dbReference>
<dbReference type="GO" id="GO:0022625">
    <property type="term" value="C:cytosolic large ribosomal subunit"/>
    <property type="evidence" value="ECO:0007669"/>
    <property type="project" value="TreeGrafter"/>
</dbReference>
<accession>A0A7W9AN17</accession>
<evidence type="ECO:0000259" key="7">
    <source>
        <dbReference type="Pfam" id="PF00828"/>
    </source>
</evidence>
<evidence type="ECO:0000313" key="8">
    <source>
        <dbReference type="EMBL" id="MBB5697420.1"/>
    </source>
</evidence>
<feature type="compositionally biased region" description="Basic and acidic residues" evidence="6">
    <location>
        <begin position="1"/>
        <end position="18"/>
    </location>
</feature>
<dbReference type="NCBIfam" id="TIGR01071">
    <property type="entry name" value="rplO_bact"/>
    <property type="match status" value="1"/>
</dbReference>
<comment type="subunit">
    <text evidence="4">Part of the 50S ribosomal subunit.</text>
</comment>
<evidence type="ECO:0000256" key="5">
    <source>
        <dbReference type="RuleBase" id="RU003888"/>
    </source>
</evidence>
<protein>
    <recommendedName>
        <fullName evidence="4">Large ribosomal subunit protein uL15</fullName>
    </recommendedName>
</protein>
<feature type="domain" description="Large ribosomal subunit protein uL15/eL18" evidence="7">
    <location>
        <begin position="75"/>
        <end position="149"/>
    </location>
</feature>
<dbReference type="InterPro" id="IPR021131">
    <property type="entry name" value="Ribosomal_uL15/eL18"/>
</dbReference>
<name>A0A7W9AN17_9SPHN</name>
<dbReference type="Pfam" id="PF00828">
    <property type="entry name" value="Ribosomal_L27A"/>
    <property type="match status" value="1"/>
</dbReference>
<comment type="caution">
    <text evidence="8">The sequence shown here is derived from an EMBL/GenBank/DDBJ whole genome shotgun (WGS) entry which is preliminary data.</text>
</comment>
<evidence type="ECO:0000256" key="4">
    <source>
        <dbReference type="HAMAP-Rule" id="MF_01341"/>
    </source>
</evidence>
<feature type="region of interest" description="Disordered" evidence="6">
    <location>
        <begin position="1"/>
        <end position="41"/>
    </location>
</feature>
<keyword evidence="4" id="KW-0699">rRNA-binding</keyword>
<dbReference type="InterPro" id="IPR030878">
    <property type="entry name" value="Ribosomal_uL15"/>
</dbReference>
<dbReference type="Proteomes" id="UP000557739">
    <property type="component" value="Unassembled WGS sequence"/>
</dbReference>
<comment type="function">
    <text evidence="4">Binds to the 23S rRNA.</text>
</comment>
<dbReference type="GO" id="GO:0019843">
    <property type="term" value="F:rRNA binding"/>
    <property type="evidence" value="ECO:0007669"/>
    <property type="project" value="UniProtKB-UniRule"/>
</dbReference>
<keyword evidence="9" id="KW-1185">Reference proteome</keyword>
<evidence type="ECO:0000313" key="9">
    <source>
        <dbReference type="Proteomes" id="UP000557739"/>
    </source>
</evidence>
<dbReference type="GO" id="GO:0003735">
    <property type="term" value="F:structural constituent of ribosome"/>
    <property type="evidence" value="ECO:0007669"/>
    <property type="project" value="InterPro"/>
</dbReference>
<keyword evidence="4" id="KW-0694">RNA-binding</keyword>
<dbReference type="PANTHER" id="PTHR12934:SF11">
    <property type="entry name" value="LARGE RIBOSOMAL SUBUNIT PROTEIN UL15M"/>
    <property type="match status" value="1"/>
</dbReference>
<dbReference type="EMBL" id="JACIJJ010000001">
    <property type="protein sequence ID" value="MBB5697420.1"/>
    <property type="molecule type" value="Genomic_DNA"/>
</dbReference>
<feature type="compositionally biased region" description="Gly residues" evidence="6">
    <location>
        <begin position="21"/>
        <end position="35"/>
    </location>
</feature>
<dbReference type="HAMAP" id="MF_01341">
    <property type="entry name" value="Ribosomal_uL15"/>
    <property type="match status" value="1"/>
</dbReference>
<dbReference type="AlphaFoldDB" id="A0A7W9AN17"/>
<dbReference type="RefSeq" id="WP_184024513.1">
    <property type="nucleotide sequence ID" value="NZ_JACIJJ010000001.1"/>
</dbReference>
<gene>
    <name evidence="4" type="primary">rplO</name>
    <name evidence="8" type="ORF">FHR19_000745</name>
</gene>
<dbReference type="SUPFAM" id="SSF52080">
    <property type="entry name" value="Ribosomal proteins L15p and L18e"/>
    <property type="match status" value="1"/>
</dbReference>
<keyword evidence="2 4" id="KW-0689">Ribosomal protein</keyword>
<dbReference type="InterPro" id="IPR005749">
    <property type="entry name" value="Ribosomal_uL15_bac-type"/>
</dbReference>
<organism evidence="8 9">
    <name type="scientific">Sphingomonas yantingensis</name>
    <dbReference type="NCBI Taxonomy" id="1241761"/>
    <lineage>
        <taxon>Bacteria</taxon>
        <taxon>Pseudomonadati</taxon>
        <taxon>Pseudomonadota</taxon>
        <taxon>Alphaproteobacteria</taxon>
        <taxon>Sphingomonadales</taxon>
        <taxon>Sphingomonadaceae</taxon>
        <taxon>Sphingomonas</taxon>
    </lineage>
</organism>
<dbReference type="PANTHER" id="PTHR12934">
    <property type="entry name" value="50S RIBOSOMAL PROTEIN L15"/>
    <property type="match status" value="1"/>
</dbReference>
<proteinExistence type="inferred from homology"/>
<evidence type="ECO:0000256" key="1">
    <source>
        <dbReference type="ARBA" id="ARBA00007320"/>
    </source>
</evidence>
<comment type="similarity">
    <text evidence="1 4 5">Belongs to the universal ribosomal protein uL15 family.</text>
</comment>
<keyword evidence="3 4" id="KW-0687">Ribonucleoprotein</keyword>
<dbReference type="GO" id="GO:0006412">
    <property type="term" value="P:translation"/>
    <property type="evidence" value="ECO:0007669"/>
    <property type="project" value="UniProtKB-UniRule"/>
</dbReference>
<evidence type="ECO:0000256" key="2">
    <source>
        <dbReference type="ARBA" id="ARBA00022980"/>
    </source>
</evidence>
<dbReference type="InterPro" id="IPR001196">
    <property type="entry name" value="Ribosomal_uL15_CS"/>
</dbReference>
<evidence type="ECO:0000256" key="3">
    <source>
        <dbReference type="ARBA" id="ARBA00023274"/>
    </source>
</evidence>